<feature type="transmembrane region" description="Helical" evidence="1">
    <location>
        <begin position="6"/>
        <end position="22"/>
    </location>
</feature>
<organism evidence="2 3">
    <name type="scientific">Peptoniphilus lacrimalis</name>
    <dbReference type="NCBI Taxonomy" id="33031"/>
    <lineage>
        <taxon>Bacteria</taxon>
        <taxon>Bacillati</taxon>
        <taxon>Bacillota</taxon>
        <taxon>Tissierellia</taxon>
        <taxon>Tissierellales</taxon>
        <taxon>Peptoniphilaceae</taxon>
        <taxon>Peptoniphilus</taxon>
    </lineage>
</organism>
<keyword evidence="1" id="KW-0812">Transmembrane</keyword>
<keyword evidence="1" id="KW-1133">Transmembrane helix</keyword>
<reference evidence="2 3" key="1">
    <citation type="submission" date="2018-06" db="EMBL/GenBank/DDBJ databases">
        <authorList>
            <consortium name="Pathogen Informatics"/>
            <person name="Doyle S."/>
        </authorList>
    </citation>
    <scope>NUCLEOTIDE SEQUENCE [LARGE SCALE GENOMIC DNA]</scope>
    <source>
        <strain evidence="2 3">NCTC13149</strain>
    </source>
</reference>
<dbReference type="EMBL" id="UGSZ01000001">
    <property type="protein sequence ID" value="SUB56550.1"/>
    <property type="molecule type" value="Genomic_DNA"/>
</dbReference>
<evidence type="ECO:0000313" key="2">
    <source>
        <dbReference type="EMBL" id="SUB56550.1"/>
    </source>
</evidence>
<feature type="transmembrane region" description="Helical" evidence="1">
    <location>
        <begin position="101"/>
        <end position="126"/>
    </location>
</feature>
<dbReference type="InterPro" id="IPR014535">
    <property type="entry name" value="Hpre_diP_synt_I"/>
</dbReference>
<feature type="transmembrane region" description="Helical" evidence="1">
    <location>
        <begin position="34"/>
        <end position="53"/>
    </location>
</feature>
<feature type="transmembrane region" description="Helical" evidence="1">
    <location>
        <begin position="132"/>
        <end position="157"/>
    </location>
</feature>
<dbReference type="AlphaFoldDB" id="A0A379C2Q3"/>
<keyword evidence="1" id="KW-0472">Membrane</keyword>
<proteinExistence type="predicted"/>
<dbReference type="Gene3D" id="1.10.1760.20">
    <property type="match status" value="1"/>
</dbReference>
<protein>
    <submittedName>
        <fullName evidence="2">Uncharacterized protein conserved in bacteria</fullName>
    </submittedName>
</protein>
<dbReference type="OrthoDB" id="9799095at2"/>
<name>A0A379C2Q3_9FIRM</name>
<evidence type="ECO:0000313" key="3">
    <source>
        <dbReference type="Proteomes" id="UP000255517"/>
    </source>
</evidence>
<dbReference type="Pfam" id="PF07456">
    <property type="entry name" value="Hpre_diP_synt_I"/>
    <property type="match status" value="1"/>
</dbReference>
<dbReference type="Proteomes" id="UP000255517">
    <property type="component" value="Unassembled WGS sequence"/>
</dbReference>
<feature type="transmembrane region" description="Helical" evidence="1">
    <location>
        <begin position="65"/>
        <end position="89"/>
    </location>
</feature>
<accession>A0A379C2Q3</accession>
<evidence type="ECO:0000256" key="1">
    <source>
        <dbReference type="SAM" id="Phobius"/>
    </source>
</evidence>
<dbReference type="PIRSF" id="PIRSF027391">
    <property type="entry name" value="Hpre_diP_synt_I"/>
    <property type="match status" value="1"/>
</dbReference>
<dbReference type="InterPro" id="IPR010898">
    <property type="entry name" value="Hpre_diP_synth_I"/>
</dbReference>
<dbReference type="STRING" id="1122949.GCA_000378725_00891"/>
<dbReference type="RefSeq" id="WP_019034706.1">
    <property type="nucleotide sequence ID" value="NZ_CAMUOS010000007.1"/>
</dbReference>
<gene>
    <name evidence="2" type="ORF">NCTC13149_00322</name>
</gene>
<sequence length="169" mass="18463">MTNRKLIFLSLLTSFGIILGLFESQIPLPVAIPGARLGLSNIVVLVTIISIGYKEGLIVALLKTVILVLVSGQVTAFFYSFAGALLSCFSMILSHKFLSKYLSLVGISEIGSFFHNLGQILVASLMLKSLTIMTYLPLLVIIGIFTGYFVGISTIFMEKHLNKIKFKVV</sequence>